<accession>J9DAE6</accession>
<protein>
    <submittedName>
        <fullName evidence="2">Uncharacterized protein</fullName>
    </submittedName>
</protein>
<keyword evidence="1" id="KW-0812">Transmembrane</keyword>
<evidence type="ECO:0000256" key="1">
    <source>
        <dbReference type="SAM" id="Phobius"/>
    </source>
</evidence>
<reference evidence="2" key="1">
    <citation type="journal article" date="2012" name="PLoS ONE">
        <title>Gene sets for utilization of primary and secondary nutrition supplies in the distal gut of endangered iberian lynx.</title>
        <authorList>
            <person name="Alcaide M."/>
            <person name="Messina E."/>
            <person name="Richter M."/>
            <person name="Bargiela R."/>
            <person name="Peplies J."/>
            <person name="Huws S.A."/>
            <person name="Newbold C.J."/>
            <person name="Golyshin P.N."/>
            <person name="Simon M.A."/>
            <person name="Lopez G."/>
            <person name="Yakimov M.M."/>
            <person name="Ferrer M."/>
        </authorList>
    </citation>
    <scope>NUCLEOTIDE SEQUENCE</scope>
</reference>
<keyword evidence="1" id="KW-0472">Membrane</keyword>
<proteinExistence type="predicted"/>
<dbReference type="AlphaFoldDB" id="J9DAE6"/>
<comment type="caution">
    <text evidence="2">The sequence shown here is derived from an EMBL/GenBank/DDBJ whole genome shotgun (WGS) entry which is preliminary data.</text>
</comment>
<keyword evidence="1" id="KW-1133">Transmembrane helix</keyword>
<evidence type="ECO:0000313" key="2">
    <source>
        <dbReference type="EMBL" id="EJX09851.1"/>
    </source>
</evidence>
<feature type="transmembrane region" description="Helical" evidence="1">
    <location>
        <begin position="12"/>
        <end position="33"/>
    </location>
</feature>
<dbReference type="EMBL" id="AMCI01000304">
    <property type="protein sequence ID" value="EJX09851.1"/>
    <property type="molecule type" value="Genomic_DNA"/>
</dbReference>
<sequence>MRTCSVSFRNRSLVVIICTSCCRWMVCFGIRVAPTYCLVISSI</sequence>
<organism evidence="2">
    <name type="scientific">gut metagenome</name>
    <dbReference type="NCBI Taxonomy" id="749906"/>
    <lineage>
        <taxon>unclassified sequences</taxon>
        <taxon>metagenomes</taxon>
        <taxon>organismal metagenomes</taxon>
    </lineage>
</organism>
<gene>
    <name evidence="2" type="ORF">EVA_02035</name>
</gene>
<name>J9DAE6_9ZZZZ</name>